<keyword evidence="2" id="KW-0648">Protein biosynthesis</keyword>
<dbReference type="InterPro" id="IPR005225">
    <property type="entry name" value="Small_GTP-bd"/>
</dbReference>
<keyword evidence="6" id="KW-1185">Reference proteome</keyword>
<dbReference type="PROSITE" id="PS51722">
    <property type="entry name" value="G_TR_2"/>
    <property type="match status" value="1"/>
</dbReference>
<protein>
    <submittedName>
        <fullName evidence="5">TetM/TetW/TetO/TetS family tetracycline resistance ribosomal protection protein</fullName>
    </submittedName>
</protein>
<dbReference type="InterPro" id="IPR020568">
    <property type="entry name" value="Ribosomal_Su5_D2-typ_SF"/>
</dbReference>
<organism evidence="5 6">
    <name type="scientific">Nocardia amamiensis</name>
    <dbReference type="NCBI Taxonomy" id="404578"/>
    <lineage>
        <taxon>Bacteria</taxon>
        <taxon>Bacillati</taxon>
        <taxon>Actinomycetota</taxon>
        <taxon>Actinomycetes</taxon>
        <taxon>Mycobacteriales</taxon>
        <taxon>Nocardiaceae</taxon>
        <taxon>Nocardia</taxon>
    </lineage>
</organism>
<dbReference type="PANTHER" id="PTHR43261:SF1">
    <property type="entry name" value="RIBOSOME-RELEASING FACTOR 2, MITOCHONDRIAL"/>
    <property type="match status" value="1"/>
</dbReference>
<dbReference type="Gene3D" id="3.30.230.10">
    <property type="match status" value="1"/>
</dbReference>
<dbReference type="InterPro" id="IPR000640">
    <property type="entry name" value="EFG_V-like"/>
</dbReference>
<dbReference type="Pfam" id="PF00679">
    <property type="entry name" value="EFG_C"/>
    <property type="match status" value="1"/>
</dbReference>
<proteinExistence type="predicted"/>
<evidence type="ECO:0000313" key="5">
    <source>
        <dbReference type="EMBL" id="MBF6299067.1"/>
    </source>
</evidence>
<dbReference type="Gene3D" id="3.30.70.870">
    <property type="entry name" value="Elongation Factor G (Translational Gtpase), domain 3"/>
    <property type="match status" value="1"/>
</dbReference>
<dbReference type="Gene3D" id="2.40.30.10">
    <property type="entry name" value="Translation factors"/>
    <property type="match status" value="1"/>
</dbReference>
<evidence type="ECO:0000256" key="1">
    <source>
        <dbReference type="ARBA" id="ARBA00022741"/>
    </source>
</evidence>
<evidence type="ECO:0000256" key="3">
    <source>
        <dbReference type="ARBA" id="ARBA00023134"/>
    </source>
</evidence>
<dbReference type="InterPro" id="IPR014721">
    <property type="entry name" value="Ribsml_uS5_D2-typ_fold_subgr"/>
</dbReference>
<dbReference type="EMBL" id="JADLQX010000011">
    <property type="protein sequence ID" value="MBF6299067.1"/>
    <property type="molecule type" value="Genomic_DNA"/>
</dbReference>
<gene>
    <name evidence="5" type="ORF">IU459_16175</name>
</gene>
<keyword evidence="1" id="KW-0547">Nucleotide-binding</keyword>
<dbReference type="Pfam" id="PF00009">
    <property type="entry name" value="GTP_EFTU"/>
    <property type="match status" value="1"/>
</dbReference>
<dbReference type="Proteomes" id="UP000702209">
    <property type="component" value="Unassembled WGS sequence"/>
</dbReference>
<dbReference type="InterPro" id="IPR000795">
    <property type="entry name" value="T_Tr_GTP-bd_dom"/>
</dbReference>
<dbReference type="PRINTS" id="PR00315">
    <property type="entry name" value="ELONGATNFCT"/>
</dbReference>
<name>A0ABS0CR19_9NOCA</name>
<dbReference type="RefSeq" id="WP_195130360.1">
    <property type="nucleotide sequence ID" value="NZ_JADLQX010000011.1"/>
</dbReference>
<accession>A0ABS0CR19</accession>
<dbReference type="InterPro" id="IPR009000">
    <property type="entry name" value="Transl_B-barrel_sf"/>
</dbReference>
<dbReference type="CDD" id="cd04168">
    <property type="entry name" value="TetM_like"/>
    <property type="match status" value="1"/>
</dbReference>
<keyword evidence="3" id="KW-0342">GTP-binding</keyword>
<dbReference type="InterPro" id="IPR031157">
    <property type="entry name" value="G_TR_CS"/>
</dbReference>
<dbReference type="InterPro" id="IPR041095">
    <property type="entry name" value="EFG_II"/>
</dbReference>
<dbReference type="SUPFAM" id="SSF54980">
    <property type="entry name" value="EF-G C-terminal domain-like"/>
    <property type="match status" value="2"/>
</dbReference>
<feature type="domain" description="Tr-type G" evidence="4">
    <location>
        <begin position="3"/>
        <end position="250"/>
    </location>
</feature>
<dbReference type="PROSITE" id="PS00301">
    <property type="entry name" value="G_TR_1"/>
    <property type="match status" value="1"/>
</dbReference>
<dbReference type="PANTHER" id="PTHR43261">
    <property type="entry name" value="TRANSLATION ELONGATION FACTOR G-RELATED"/>
    <property type="match status" value="1"/>
</dbReference>
<dbReference type="SMART" id="SM00889">
    <property type="entry name" value="EFG_IV"/>
    <property type="match status" value="1"/>
</dbReference>
<dbReference type="NCBIfam" id="TIGR00231">
    <property type="entry name" value="small_GTP"/>
    <property type="match status" value="1"/>
</dbReference>
<dbReference type="Pfam" id="PF14492">
    <property type="entry name" value="EFG_III"/>
    <property type="match status" value="1"/>
</dbReference>
<dbReference type="SUPFAM" id="SSF54211">
    <property type="entry name" value="Ribosomal protein S5 domain 2-like"/>
    <property type="match status" value="1"/>
</dbReference>
<dbReference type="Pfam" id="PF03764">
    <property type="entry name" value="EFG_IV"/>
    <property type="match status" value="1"/>
</dbReference>
<reference evidence="5 6" key="1">
    <citation type="submission" date="2020-10" db="EMBL/GenBank/DDBJ databases">
        <title>Identification of Nocardia species via Next-generation sequencing and recognition of intraspecies genetic diversity.</title>
        <authorList>
            <person name="Li P."/>
            <person name="Li P."/>
            <person name="Lu B."/>
        </authorList>
    </citation>
    <scope>NUCLEOTIDE SEQUENCE [LARGE SCALE GENOMIC DNA]</scope>
    <source>
        <strain evidence="5 6">BJ06-0157</strain>
    </source>
</reference>
<evidence type="ECO:0000259" key="4">
    <source>
        <dbReference type="PROSITE" id="PS51722"/>
    </source>
</evidence>
<dbReference type="PRINTS" id="PR01037">
    <property type="entry name" value="TCRTETOQM"/>
</dbReference>
<dbReference type="SUPFAM" id="SSF52540">
    <property type="entry name" value="P-loop containing nucleoside triphosphate hydrolases"/>
    <property type="match status" value="1"/>
</dbReference>
<dbReference type="SUPFAM" id="SSF50447">
    <property type="entry name" value="Translation proteins"/>
    <property type="match status" value="1"/>
</dbReference>
<evidence type="ECO:0000313" key="6">
    <source>
        <dbReference type="Proteomes" id="UP000702209"/>
    </source>
</evidence>
<evidence type="ECO:0000256" key="2">
    <source>
        <dbReference type="ARBA" id="ARBA00022917"/>
    </source>
</evidence>
<dbReference type="InterPro" id="IPR005517">
    <property type="entry name" value="Transl_elong_EFG/EF2_IV"/>
</dbReference>
<dbReference type="InterPro" id="IPR027417">
    <property type="entry name" value="P-loop_NTPase"/>
</dbReference>
<dbReference type="Gene3D" id="3.40.50.300">
    <property type="entry name" value="P-loop containing nucleotide triphosphate hydrolases"/>
    <property type="match status" value="1"/>
</dbReference>
<comment type="caution">
    <text evidence="5">The sequence shown here is derived from an EMBL/GenBank/DDBJ whole genome shotgun (WGS) entry which is preliminary data.</text>
</comment>
<sequence>MPDQTLNLGILAHIDAGKTSLSERLLFDNGAIAELGSVDGGNTHTDSNELERQRGITIRSAVASFVLDDLQVNLVDTPGHPDFIAEVERALSVLDGAVLVVSAVEGVQAQTRVLMRSLKRMNLPTLIFVNKVDRMGARYESLLDDIRRKLAPSVVPMERVDNIGTSDAHVSELFDDDSFLASTTETLAENDDELLARVVDGDTPKKPEIQRILIEQTAKGLVHPVFFGSALSGAGAGELTKGIRTLLRPQQNTSRDGERRGVVFAIERTGKGEKVAYIRLFSGRLSERERVAFQRRESSGLIDEIPGRISGMEVVGFGRGQLTAGNIAKVRGLSQVRVGDRLGDFDQSALQMNFSPPILESIVRPEEPERKSELHAALSALANEDPLIRIRTVSGGAVSVLLYGEVQKEVIAERLKREFNIKAIFDETQPTYFERPAGRGDGVHEFDPLGENDFWQTIGLRVEPNPIGSGNTYKSDVKRGSALAAYHRAIEESAMRTLQQGLYGWEVTDCAVTFTQINYDTPMSVAADFRNLTPIVLMRALKAAGTDVYEPTYKIEVDVPEDGISGVISFLSSLDADLSNSVESDSGWKISGEIPARRLQEFAVALPGLTHGEGSVWYEPGSDRRVRGIVPTRERFDGNPLDYREYLRYISNRDVNRSSGSTE</sequence>
<dbReference type="InterPro" id="IPR035647">
    <property type="entry name" value="EFG_III/V"/>
</dbReference>